<evidence type="ECO:0000313" key="4">
    <source>
        <dbReference type="Proteomes" id="UP000236370"/>
    </source>
</evidence>
<dbReference type="EMBL" id="NBAG03000210">
    <property type="protein sequence ID" value="PNI86878.1"/>
    <property type="molecule type" value="Genomic_DNA"/>
</dbReference>
<dbReference type="AlphaFoldDB" id="A0A2J8PS92"/>
<dbReference type="PROSITE" id="PS51166">
    <property type="entry name" value="CBM20"/>
    <property type="match status" value="1"/>
</dbReference>
<dbReference type="InterPro" id="IPR013784">
    <property type="entry name" value="Carb-bd-like_fold"/>
</dbReference>
<feature type="region of interest" description="Disordered" evidence="1">
    <location>
        <begin position="103"/>
        <end position="126"/>
    </location>
</feature>
<dbReference type="GO" id="GO:2001070">
    <property type="term" value="F:starch binding"/>
    <property type="evidence" value="ECO:0007669"/>
    <property type="project" value="InterPro"/>
</dbReference>
<sequence>PAVAGARPELLVVGSRPELGRWEPRGAVRLRPAGTAAGAGALALQEPGLWLGEVELAAEEAAQDGAEPGRVDTFWYKFLKREPGGELSWEGSGSVTQAGVQWHDLGSLQPPPPRLKPSSHVNLLSS</sequence>
<proteinExistence type="predicted"/>
<evidence type="ECO:0000256" key="1">
    <source>
        <dbReference type="SAM" id="MobiDB-lite"/>
    </source>
</evidence>
<gene>
    <name evidence="3" type="ORF">CK820_G0000074</name>
</gene>
<accession>A0A2J8PS92</accession>
<dbReference type="Pfam" id="PF00686">
    <property type="entry name" value="CBM_20"/>
    <property type="match status" value="1"/>
</dbReference>
<evidence type="ECO:0000259" key="2">
    <source>
        <dbReference type="PROSITE" id="PS51166"/>
    </source>
</evidence>
<dbReference type="SUPFAM" id="SSF49452">
    <property type="entry name" value="Starch-binding domain-like"/>
    <property type="match status" value="1"/>
</dbReference>
<dbReference type="InterPro" id="IPR013783">
    <property type="entry name" value="Ig-like_fold"/>
</dbReference>
<protein>
    <submittedName>
        <fullName evidence="3">EPM2A isoform 10</fullName>
    </submittedName>
</protein>
<feature type="non-terminal residue" evidence="3">
    <location>
        <position position="1"/>
    </location>
</feature>
<organism evidence="3 4">
    <name type="scientific">Pan troglodytes</name>
    <name type="common">Chimpanzee</name>
    <dbReference type="NCBI Taxonomy" id="9598"/>
    <lineage>
        <taxon>Eukaryota</taxon>
        <taxon>Metazoa</taxon>
        <taxon>Chordata</taxon>
        <taxon>Craniata</taxon>
        <taxon>Vertebrata</taxon>
        <taxon>Euteleostomi</taxon>
        <taxon>Mammalia</taxon>
        <taxon>Eutheria</taxon>
        <taxon>Euarchontoglires</taxon>
        <taxon>Primates</taxon>
        <taxon>Haplorrhini</taxon>
        <taxon>Catarrhini</taxon>
        <taxon>Hominidae</taxon>
        <taxon>Pan</taxon>
    </lineage>
</organism>
<name>A0A2J8PS92_PANTR</name>
<dbReference type="Proteomes" id="UP000236370">
    <property type="component" value="Unassembled WGS sequence"/>
</dbReference>
<dbReference type="Gene3D" id="2.60.40.10">
    <property type="entry name" value="Immunoglobulins"/>
    <property type="match status" value="1"/>
</dbReference>
<dbReference type="FunFam" id="2.60.40.10:FF:001039">
    <property type="entry name" value="laforin isoform X1"/>
    <property type="match status" value="1"/>
</dbReference>
<dbReference type="SMART" id="SM01065">
    <property type="entry name" value="CBM_2"/>
    <property type="match status" value="1"/>
</dbReference>
<dbReference type="GO" id="GO:0004725">
    <property type="term" value="F:protein tyrosine phosphatase activity"/>
    <property type="evidence" value="ECO:0007669"/>
    <property type="project" value="InterPro"/>
</dbReference>
<dbReference type="InterPro" id="IPR042942">
    <property type="entry name" value="Laforin"/>
</dbReference>
<dbReference type="PANTHER" id="PTHR46864:SF1">
    <property type="entry name" value="LAFORIN"/>
    <property type="match status" value="1"/>
</dbReference>
<dbReference type="InterPro" id="IPR002044">
    <property type="entry name" value="CBM20"/>
</dbReference>
<dbReference type="PANTHER" id="PTHR46864">
    <property type="entry name" value="LAFORIN"/>
    <property type="match status" value="1"/>
</dbReference>
<reference evidence="3 4" key="1">
    <citation type="submission" date="2017-12" db="EMBL/GenBank/DDBJ databases">
        <title>High-resolution comparative analysis of great ape genomes.</title>
        <authorList>
            <person name="Pollen A."/>
            <person name="Hastie A."/>
            <person name="Hormozdiari F."/>
            <person name="Dougherty M."/>
            <person name="Liu R."/>
            <person name="Chaisson M."/>
            <person name="Hoppe E."/>
            <person name="Hill C."/>
            <person name="Pang A."/>
            <person name="Hillier L."/>
            <person name="Baker C."/>
            <person name="Armstrong J."/>
            <person name="Shendure J."/>
            <person name="Paten B."/>
            <person name="Wilson R."/>
            <person name="Chao H."/>
            <person name="Schneider V."/>
            <person name="Ventura M."/>
            <person name="Kronenberg Z."/>
            <person name="Murali S."/>
            <person name="Gordon D."/>
            <person name="Cantsilieris S."/>
            <person name="Munson K."/>
            <person name="Nelson B."/>
            <person name="Raja A."/>
            <person name="Underwood J."/>
            <person name="Diekhans M."/>
            <person name="Fiddes I."/>
            <person name="Haussler D."/>
            <person name="Eichler E."/>
        </authorList>
    </citation>
    <scope>NUCLEOTIDE SEQUENCE [LARGE SCALE GENOMIC DNA]</scope>
    <source>
        <strain evidence="3">Yerkes chimp pedigree #C0471</strain>
    </source>
</reference>
<feature type="domain" description="CBM20" evidence="2">
    <location>
        <begin position="1"/>
        <end position="125"/>
    </location>
</feature>
<comment type="caution">
    <text evidence="3">The sequence shown here is derived from an EMBL/GenBank/DDBJ whole genome shotgun (WGS) entry which is preliminary data.</text>
</comment>
<evidence type="ECO:0000313" key="3">
    <source>
        <dbReference type="EMBL" id="PNI86878.1"/>
    </source>
</evidence>